<dbReference type="InterPro" id="IPR018062">
    <property type="entry name" value="HTH_AraC-typ_CS"/>
</dbReference>
<keyword evidence="3" id="KW-0238">DNA-binding</keyword>
<dbReference type="Gene3D" id="1.10.10.60">
    <property type="entry name" value="Homeodomain-like"/>
    <property type="match status" value="2"/>
</dbReference>
<accession>A0A3N4NWF1</accession>
<organism evidence="6 7">
    <name type="scientific">Candidatus Pantoea deserta</name>
    <dbReference type="NCBI Taxonomy" id="1869313"/>
    <lineage>
        <taxon>Bacteria</taxon>
        <taxon>Pseudomonadati</taxon>
        <taxon>Pseudomonadota</taxon>
        <taxon>Gammaproteobacteria</taxon>
        <taxon>Enterobacterales</taxon>
        <taxon>Erwiniaceae</taxon>
        <taxon>Pantoea</taxon>
    </lineage>
</organism>
<dbReference type="InterPro" id="IPR014710">
    <property type="entry name" value="RmlC-like_jellyroll"/>
</dbReference>
<dbReference type="RefSeq" id="WP_123802641.1">
    <property type="nucleotide sequence ID" value="NZ_RMVG01000020.1"/>
</dbReference>
<dbReference type="InterPro" id="IPR011051">
    <property type="entry name" value="RmlC_Cupin_sf"/>
</dbReference>
<name>A0A3N4NWF1_9GAMM</name>
<keyword evidence="7" id="KW-1185">Reference proteome</keyword>
<dbReference type="Pfam" id="PF02311">
    <property type="entry name" value="AraC_binding"/>
    <property type="match status" value="1"/>
</dbReference>
<gene>
    <name evidence="6" type="ORF">BBB56_19910</name>
</gene>
<dbReference type="PANTHER" id="PTHR11019:SF199">
    <property type="entry name" value="HTH-TYPE TRANSCRIPTIONAL REGULATOR NIMR"/>
    <property type="match status" value="1"/>
</dbReference>
<protein>
    <submittedName>
        <fullName evidence="6">AraC family transcriptional regulator</fullName>
    </submittedName>
</protein>
<dbReference type="GO" id="GO:0003700">
    <property type="term" value="F:DNA-binding transcription factor activity"/>
    <property type="evidence" value="ECO:0007669"/>
    <property type="project" value="InterPro"/>
</dbReference>
<dbReference type="GO" id="GO:0043565">
    <property type="term" value="F:sequence-specific DNA binding"/>
    <property type="evidence" value="ECO:0007669"/>
    <property type="project" value="InterPro"/>
</dbReference>
<dbReference type="Pfam" id="PF12833">
    <property type="entry name" value="HTH_18"/>
    <property type="match status" value="1"/>
</dbReference>
<proteinExistence type="predicted"/>
<reference evidence="6 7" key="1">
    <citation type="submission" date="2018-11" db="EMBL/GenBank/DDBJ databases">
        <title>Whole genome sequencing of Pantoea sp. RIT388.</title>
        <authorList>
            <person name="Gan H.M."/>
            <person name="Hudson A.O."/>
        </authorList>
    </citation>
    <scope>NUCLEOTIDE SEQUENCE [LARGE SCALE GENOMIC DNA]</scope>
    <source>
        <strain evidence="6 7">RIT388</strain>
    </source>
</reference>
<dbReference type="PANTHER" id="PTHR11019">
    <property type="entry name" value="HTH-TYPE TRANSCRIPTIONAL REGULATOR NIMR"/>
    <property type="match status" value="1"/>
</dbReference>
<evidence type="ECO:0000256" key="2">
    <source>
        <dbReference type="ARBA" id="ARBA00023015"/>
    </source>
</evidence>
<evidence type="ECO:0000256" key="4">
    <source>
        <dbReference type="ARBA" id="ARBA00023163"/>
    </source>
</evidence>
<dbReference type="PROSITE" id="PS00041">
    <property type="entry name" value="HTH_ARAC_FAMILY_1"/>
    <property type="match status" value="1"/>
</dbReference>
<keyword evidence="2" id="KW-0805">Transcription regulation</keyword>
<dbReference type="SUPFAM" id="SSF46689">
    <property type="entry name" value="Homeodomain-like"/>
    <property type="match status" value="1"/>
</dbReference>
<keyword evidence="1" id="KW-0678">Repressor</keyword>
<dbReference type="SMART" id="SM00342">
    <property type="entry name" value="HTH_ARAC"/>
    <property type="match status" value="1"/>
</dbReference>
<sequence>MLTAKRLHFTAGDEVPEHRHEQGQLTLALRGSARLTSQDGWWLATPLSAVWTPAGLLHQACYTESSEIITIHIDTAQNPVLVPDCLTQISVTGLLRELAHEACCLVGEQANHEELHLVTQLLMRQLTRSTRAVELYIPEGRDKRLRQVIAFLRNDPAIPDTLEQLASQVFSSQRTLIRLFEKETGLTFTQWRERLRVVIGIERLLAGESVLAVALAVGYQSAGSFSVAFSRVTGQSPRAYTSQIHRAECQR</sequence>
<evidence type="ECO:0000313" key="6">
    <source>
        <dbReference type="EMBL" id="RPD95909.1"/>
    </source>
</evidence>
<evidence type="ECO:0000313" key="7">
    <source>
        <dbReference type="Proteomes" id="UP000281332"/>
    </source>
</evidence>
<dbReference type="Gene3D" id="2.60.120.10">
    <property type="entry name" value="Jelly Rolls"/>
    <property type="match status" value="1"/>
</dbReference>
<keyword evidence="4" id="KW-0804">Transcription</keyword>
<dbReference type="PROSITE" id="PS01124">
    <property type="entry name" value="HTH_ARAC_FAMILY_2"/>
    <property type="match status" value="1"/>
</dbReference>
<comment type="caution">
    <text evidence="6">The sequence shown here is derived from an EMBL/GenBank/DDBJ whole genome shotgun (WGS) entry which is preliminary data.</text>
</comment>
<dbReference type="AlphaFoldDB" id="A0A3N4NWF1"/>
<dbReference type="OrthoDB" id="5949386at2"/>
<dbReference type="SUPFAM" id="SSF51182">
    <property type="entry name" value="RmlC-like cupins"/>
    <property type="match status" value="1"/>
</dbReference>
<evidence type="ECO:0000256" key="3">
    <source>
        <dbReference type="ARBA" id="ARBA00023125"/>
    </source>
</evidence>
<dbReference type="InterPro" id="IPR009057">
    <property type="entry name" value="Homeodomain-like_sf"/>
</dbReference>
<dbReference type="FunFam" id="1.10.10.60:FF:000132">
    <property type="entry name" value="AraC family transcriptional regulator"/>
    <property type="match status" value="1"/>
</dbReference>
<dbReference type="Proteomes" id="UP000281332">
    <property type="component" value="Unassembled WGS sequence"/>
</dbReference>
<evidence type="ECO:0000259" key="5">
    <source>
        <dbReference type="PROSITE" id="PS01124"/>
    </source>
</evidence>
<dbReference type="InterPro" id="IPR003313">
    <property type="entry name" value="AraC-bd"/>
</dbReference>
<dbReference type="EMBL" id="RMVG01000020">
    <property type="protein sequence ID" value="RPD95909.1"/>
    <property type="molecule type" value="Genomic_DNA"/>
</dbReference>
<dbReference type="InterPro" id="IPR018060">
    <property type="entry name" value="HTH_AraC"/>
</dbReference>
<evidence type="ECO:0000256" key="1">
    <source>
        <dbReference type="ARBA" id="ARBA00022491"/>
    </source>
</evidence>
<feature type="domain" description="HTH araC/xylS-type" evidence="5">
    <location>
        <begin position="146"/>
        <end position="243"/>
    </location>
</feature>